<evidence type="ECO:0000313" key="1">
    <source>
        <dbReference type="EMBL" id="KAL0810007.1"/>
    </source>
</evidence>
<dbReference type="AlphaFoldDB" id="A0ABD0S7J8"/>
<protein>
    <submittedName>
        <fullName evidence="1">Uncharacterized protein</fullName>
    </submittedName>
</protein>
<sequence length="368" mass="42703">MNTDYNEAEDIARKMEIANNIVKQVNRGDFLNQTPNKQFEILTGSSPADNYKEEMNFIDFQKANSYLFDFIKLRVTLHDFYVIQKKIPTSKEVLTAATPGKRPKSYTFDVLARNGFGWKQIPGTNKAIFIEDSERLAQRIGYLSKMIRFREAGKHFVYLNIGQSATNCTAAVSSKLGLLYDDYEDTKDRKEWLRDILQKLTKPCVFVYPQSAEKKFTPFSPKQNLMAFLAEREIPFDPKSHRLELYELAKRFSKNEDDEITAMVTAFGHESIVRPLFRNGEPLDIFNPFHGRKFKFSQTYGKLDWGSYEKALIAKEKQMYNEDLMVETVIDKIMTYGKYEGKAPDYLTDYSEVQKYDIEFGPANAFVD</sequence>
<dbReference type="EMBL" id="JBEDNZ010000027">
    <property type="protein sequence ID" value="KAL0810007.1"/>
    <property type="molecule type" value="Genomic_DNA"/>
</dbReference>
<comment type="caution">
    <text evidence="1">The sequence shown here is derived from an EMBL/GenBank/DDBJ whole genome shotgun (WGS) entry which is preliminary data.</text>
</comment>
<proteinExistence type="predicted"/>
<organism evidence="1 2">
    <name type="scientific">Loxostege sticticalis</name>
    <name type="common">Beet webworm moth</name>
    <dbReference type="NCBI Taxonomy" id="481309"/>
    <lineage>
        <taxon>Eukaryota</taxon>
        <taxon>Metazoa</taxon>
        <taxon>Ecdysozoa</taxon>
        <taxon>Arthropoda</taxon>
        <taxon>Hexapoda</taxon>
        <taxon>Insecta</taxon>
        <taxon>Pterygota</taxon>
        <taxon>Neoptera</taxon>
        <taxon>Endopterygota</taxon>
        <taxon>Lepidoptera</taxon>
        <taxon>Glossata</taxon>
        <taxon>Ditrysia</taxon>
        <taxon>Pyraloidea</taxon>
        <taxon>Crambidae</taxon>
        <taxon>Pyraustinae</taxon>
        <taxon>Loxostege</taxon>
    </lineage>
</organism>
<evidence type="ECO:0000313" key="2">
    <source>
        <dbReference type="Proteomes" id="UP001549921"/>
    </source>
</evidence>
<reference evidence="1 2" key="1">
    <citation type="submission" date="2024-06" db="EMBL/GenBank/DDBJ databases">
        <title>A chromosome-level genome assembly of beet webworm, Loxostege sticticalis.</title>
        <authorList>
            <person name="Zhang Y."/>
        </authorList>
    </citation>
    <scope>NUCLEOTIDE SEQUENCE [LARGE SCALE GENOMIC DNA]</scope>
    <source>
        <strain evidence="1">AQ028</strain>
        <tissue evidence="1">Male pupae</tissue>
    </source>
</reference>
<dbReference type="Proteomes" id="UP001549921">
    <property type="component" value="Unassembled WGS sequence"/>
</dbReference>
<gene>
    <name evidence="1" type="ORF">ABMA28_010841</name>
</gene>
<accession>A0ABD0S7J8</accession>
<name>A0ABD0S7J8_LOXSC</name>